<reference evidence="2" key="1">
    <citation type="submission" date="2022-07" db="EMBL/GenBank/DDBJ databases">
        <title>Fungi with potential for degradation of polypropylene.</title>
        <authorList>
            <person name="Gostincar C."/>
        </authorList>
    </citation>
    <scope>NUCLEOTIDE SEQUENCE</scope>
    <source>
        <strain evidence="2">EXF-13287</strain>
    </source>
</reference>
<feature type="compositionally biased region" description="Basic residues" evidence="1">
    <location>
        <begin position="185"/>
        <end position="194"/>
    </location>
</feature>
<feature type="compositionally biased region" description="Basic and acidic residues" evidence="1">
    <location>
        <begin position="195"/>
        <end position="211"/>
    </location>
</feature>
<feature type="region of interest" description="Disordered" evidence="1">
    <location>
        <begin position="280"/>
        <end position="361"/>
    </location>
</feature>
<dbReference type="EMBL" id="JANBVN010000225">
    <property type="protein sequence ID" value="KAJ9132121.1"/>
    <property type="molecule type" value="Genomic_DNA"/>
</dbReference>
<feature type="region of interest" description="Disordered" evidence="1">
    <location>
        <begin position="185"/>
        <end position="211"/>
    </location>
</feature>
<keyword evidence="3" id="KW-1185">Reference proteome</keyword>
<feature type="region of interest" description="Disordered" evidence="1">
    <location>
        <begin position="1"/>
        <end position="113"/>
    </location>
</feature>
<feature type="compositionally biased region" description="Low complexity" evidence="1">
    <location>
        <begin position="55"/>
        <end position="71"/>
    </location>
</feature>
<protein>
    <submittedName>
        <fullName evidence="2">Uncharacterized protein</fullName>
    </submittedName>
</protein>
<gene>
    <name evidence="2" type="ORF">NKR19_g9414</name>
</gene>
<accession>A0AA38RBZ5</accession>
<organism evidence="2 3">
    <name type="scientific">Coniochaeta hoffmannii</name>
    <dbReference type="NCBI Taxonomy" id="91930"/>
    <lineage>
        <taxon>Eukaryota</taxon>
        <taxon>Fungi</taxon>
        <taxon>Dikarya</taxon>
        <taxon>Ascomycota</taxon>
        <taxon>Pezizomycotina</taxon>
        <taxon>Sordariomycetes</taxon>
        <taxon>Sordariomycetidae</taxon>
        <taxon>Coniochaetales</taxon>
        <taxon>Coniochaetaceae</taxon>
        <taxon>Coniochaeta</taxon>
    </lineage>
</organism>
<evidence type="ECO:0000256" key="1">
    <source>
        <dbReference type="SAM" id="MobiDB-lite"/>
    </source>
</evidence>
<sequence length="361" mass="40434">MASLPPCNHLPVTPPADHDSFAKGLFPSPSHPFAQPVYAALNTQARHPPSPPQSKPQSQSQSPQPKPSNLSSPPPPPQPTAQTQPQTTQTQSQPTQTPLPFPPIAGPVAHLYDRAGNPIDPRYVAMASRISAYYQQRCQAIANYQQQRCQQWAALQRQKCQDMMQATMLVVAWYIRDRISRRRRRQKRQFRRGLSRKDVGERARPTKGETVRRWVLGVPDDVVSAGKGQEGGPSDPEEGSFSFDREAEAEADGDTKLYRVADDLIRSQVGKVDVPLLGMVGFDESESESESESETESEEEEQYEDDDDDDEMEYDEDDDEMEYDEQEGAQSPRGQERMGSQDVQVSSGKNSRKRRRSSCGT</sequence>
<feature type="region of interest" description="Disordered" evidence="1">
    <location>
        <begin position="222"/>
        <end position="241"/>
    </location>
</feature>
<evidence type="ECO:0000313" key="3">
    <source>
        <dbReference type="Proteomes" id="UP001174691"/>
    </source>
</evidence>
<name>A0AA38RBZ5_9PEZI</name>
<comment type="caution">
    <text evidence="2">The sequence shown here is derived from an EMBL/GenBank/DDBJ whole genome shotgun (WGS) entry which is preliminary data.</text>
</comment>
<feature type="compositionally biased region" description="Acidic residues" evidence="1">
    <location>
        <begin position="283"/>
        <end position="327"/>
    </location>
</feature>
<dbReference type="Proteomes" id="UP001174691">
    <property type="component" value="Unassembled WGS sequence"/>
</dbReference>
<evidence type="ECO:0000313" key="2">
    <source>
        <dbReference type="EMBL" id="KAJ9132121.1"/>
    </source>
</evidence>
<feature type="compositionally biased region" description="Low complexity" evidence="1">
    <location>
        <begin position="80"/>
        <end position="96"/>
    </location>
</feature>
<proteinExistence type="predicted"/>
<feature type="compositionally biased region" description="Basic residues" evidence="1">
    <location>
        <begin position="350"/>
        <end position="361"/>
    </location>
</feature>
<dbReference type="AlphaFoldDB" id="A0AA38RBZ5"/>